<organism evidence="1 2">
    <name type="scientific">Peribacillus asahii</name>
    <dbReference type="NCBI Taxonomy" id="228899"/>
    <lineage>
        <taxon>Bacteria</taxon>
        <taxon>Bacillati</taxon>
        <taxon>Bacillota</taxon>
        <taxon>Bacilli</taxon>
        <taxon>Bacillales</taxon>
        <taxon>Bacillaceae</taxon>
        <taxon>Peribacillus</taxon>
    </lineage>
</organism>
<protein>
    <submittedName>
        <fullName evidence="1">Uncharacterized protein</fullName>
    </submittedName>
</protein>
<dbReference type="KEGG" id="pasa:BAOM_1261"/>
<dbReference type="AlphaFoldDB" id="A0A3Q9RKU9"/>
<dbReference type="EMBL" id="CP026095">
    <property type="protein sequence ID" value="AZV41871.1"/>
    <property type="molecule type" value="Genomic_DNA"/>
</dbReference>
<evidence type="ECO:0000313" key="1">
    <source>
        <dbReference type="EMBL" id="AZV41871.1"/>
    </source>
</evidence>
<name>A0A3Q9RKU9_9BACI</name>
<reference evidence="1 2" key="1">
    <citation type="submission" date="2018-01" db="EMBL/GenBank/DDBJ databases">
        <title>Bacillus asahii Genome sequencing and assembly.</title>
        <authorList>
            <person name="Jiang H."/>
            <person name="Feng Y."/>
            <person name="Zhao F."/>
            <person name="Lin X."/>
        </authorList>
    </citation>
    <scope>NUCLEOTIDE SEQUENCE [LARGE SCALE GENOMIC DNA]</scope>
    <source>
        <strain evidence="1 2">OM18</strain>
    </source>
</reference>
<evidence type="ECO:0000313" key="2">
    <source>
        <dbReference type="Proteomes" id="UP000283095"/>
    </source>
</evidence>
<dbReference type="Proteomes" id="UP000283095">
    <property type="component" value="Chromosome"/>
</dbReference>
<accession>A0A3Q9RKU9</accession>
<proteinExistence type="predicted"/>
<sequence>MQEVDISGLIFQLIALAVPIIFIVILSLSWRSSKNRKKQFNHIDHKLNSMEKKIKEFMGYPDHSHG</sequence>
<dbReference type="RefSeq" id="WP_127759469.1">
    <property type="nucleotide sequence ID" value="NZ_CP026095.1"/>
</dbReference>
<gene>
    <name evidence="1" type="ORF">BAOM_1261</name>
</gene>